<feature type="domain" description="Enoyl reductase (ER)" evidence="2">
    <location>
        <begin position="19"/>
        <end position="345"/>
    </location>
</feature>
<dbReference type="Gene3D" id="3.90.180.10">
    <property type="entry name" value="Medium-chain alcohol dehydrogenases, catalytic domain"/>
    <property type="match status" value="1"/>
</dbReference>
<evidence type="ECO:0000313" key="4">
    <source>
        <dbReference type="Proteomes" id="UP001139887"/>
    </source>
</evidence>
<dbReference type="InterPro" id="IPR041694">
    <property type="entry name" value="ADH_N_2"/>
</dbReference>
<keyword evidence="4" id="KW-1185">Reference proteome</keyword>
<name>A0A9W8LYM6_9FUNG</name>
<gene>
    <name evidence="3" type="ORF">IWW36_001941</name>
</gene>
<dbReference type="SUPFAM" id="SSF50129">
    <property type="entry name" value="GroES-like"/>
    <property type="match status" value="1"/>
</dbReference>
<dbReference type="Gene3D" id="3.40.50.720">
    <property type="entry name" value="NAD(P)-binding Rossmann-like Domain"/>
    <property type="match status" value="1"/>
</dbReference>
<proteinExistence type="predicted"/>
<dbReference type="SUPFAM" id="SSF51735">
    <property type="entry name" value="NAD(P)-binding Rossmann-fold domains"/>
    <property type="match status" value="1"/>
</dbReference>
<evidence type="ECO:0000259" key="2">
    <source>
        <dbReference type="SMART" id="SM00829"/>
    </source>
</evidence>
<dbReference type="OrthoDB" id="809632at2759"/>
<dbReference type="EMBL" id="JANBUW010000034">
    <property type="protein sequence ID" value="KAJ2850389.1"/>
    <property type="molecule type" value="Genomic_DNA"/>
</dbReference>
<dbReference type="AlphaFoldDB" id="A0A9W8LYM6"/>
<reference evidence="3" key="1">
    <citation type="submission" date="2022-07" db="EMBL/GenBank/DDBJ databases">
        <title>Phylogenomic reconstructions and comparative analyses of Kickxellomycotina fungi.</title>
        <authorList>
            <person name="Reynolds N.K."/>
            <person name="Stajich J.E."/>
            <person name="Barry K."/>
            <person name="Grigoriev I.V."/>
            <person name="Crous P."/>
            <person name="Smith M.E."/>
        </authorList>
    </citation>
    <scope>NUCLEOTIDE SEQUENCE</scope>
    <source>
        <strain evidence="3">NRRL 1566</strain>
    </source>
</reference>
<dbReference type="InterPro" id="IPR011032">
    <property type="entry name" value="GroES-like_sf"/>
</dbReference>
<evidence type="ECO:0000256" key="1">
    <source>
        <dbReference type="ARBA" id="ARBA00023002"/>
    </source>
</evidence>
<evidence type="ECO:0000313" key="3">
    <source>
        <dbReference type="EMBL" id="KAJ2850389.1"/>
    </source>
</evidence>
<dbReference type="InterPro" id="IPR013149">
    <property type="entry name" value="ADH-like_C"/>
</dbReference>
<dbReference type="InterPro" id="IPR036291">
    <property type="entry name" value="NAD(P)-bd_dom_sf"/>
</dbReference>
<keyword evidence="1" id="KW-0560">Oxidoreductase</keyword>
<dbReference type="InterPro" id="IPR020843">
    <property type="entry name" value="ER"/>
</dbReference>
<dbReference type="Pfam" id="PF16884">
    <property type="entry name" value="ADH_N_2"/>
    <property type="match status" value="1"/>
</dbReference>
<dbReference type="Pfam" id="PF00107">
    <property type="entry name" value="ADH_zinc_N"/>
    <property type="match status" value="1"/>
</dbReference>
<dbReference type="PANTHER" id="PTHR43205">
    <property type="entry name" value="PROSTAGLANDIN REDUCTASE"/>
    <property type="match status" value="1"/>
</dbReference>
<protein>
    <recommendedName>
        <fullName evidence="2">Enoyl reductase (ER) domain-containing protein</fullName>
    </recommendedName>
</protein>
<dbReference type="InterPro" id="IPR045010">
    <property type="entry name" value="MDR_fam"/>
</dbReference>
<comment type="caution">
    <text evidence="3">The sequence shown here is derived from an EMBL/GenBank/DDBJ whole genome shotgun (WGS) entry which is preliminary data.</text>
</comment>
<sequence length="347" mass="37159">MSIANTRVVLQSYAPKDVHSPSLFSVDDSQAAPDVAALQQNQVLVKAEALSIDPHQRRFIDIPDSSNKAAYQFRYPLGKPIVGIGAGIVVASTSSQFSAGDWVRSEQFPWQTYAVFADQDVVKLPKTTASIVDHIGVFGMPAFTAFLGITLAGQPKAGETMLVSAAAGAVGQVVVQLGKARGLRVIGVAGSDDKIEYVKRLGADGVINYRTCGDFVHAIKQAAPEGIDIYFDNVGGEFLDAALLTLNVHARVALCGSISTYASDKSKIAGIKNLDAIIVKQVTLRSFHYQPHLGTPIETDFLEEMAQLVAANQMQFKLDQREGLASAPQALADLFSGRNFGKLIVRP</sequence>
<dbReference type="SMART" id="SM00829">
    <property type="entry name" value="PKS_ER"/>
    <property type="match status" value="1"/>
</dbReference>
<accession>A0A9W8LYM6</accession>
<dbReference type="Proteomes" id="UP001139887">
    <property type="component" value="Unassembled WGS sequence"/>
</dbReference>
<dbReference type="PANTHER" id="PTHR43205:SF7">
    <property type="entry name" value="PROSTAGLANDIN REDUCTASE 1"/>
    <property type="match status" value="1"/>
</dbReference>
<organism evidence="3 4">
    <name type="scientific">Coemansia brasiliensis</name>
    <dbReference type="NCBI Taxonomy" id="2650707"/>
    <lineage>
        <taxon>Eukaryota</taxon>
        <taxon>Fungi</taxon>
        <taxon>Fungi incertae sedis</taxon>
        <taxon>Zoopagomycota</taxon>
        <taxon>Kickxellomycotina</taxon>
        <taxon>Kickxellomycetes</taxon>
        <taxon>Kickxellales</taxon>
        <taxon>Kickxellaceae</taxon>
        <taxon>Coemansia</taxon>
    </lineage>
</organism>
<dbReference type="CDD" id="cd05288">
    <property type="entry name" value="PGDH"/>
    <property type="match status" value="1"/>
</dbReference>
<dbReference type="FunFam" id="3.40.50.720:FF:000121">
    <property type="entry name" value="Prostaglandin reductase 2"/>
    <property type="match status" value="1"/>
</dbReference>
<dbReference type="GO" id="GO:0016628">
    <property type="term" value="F:oxidoreductase activity, acting on the CH-CH group of donors, NAD or NADP as acceptor"/>
    <property type="evidence" value="ECO:0007669"/>
    <property type="project" value="InterPro"/>
</dbReference>